<evidence type="ECO:0000256" key="1">
    <source>
        <dbReference type="SAM" id="MobiDB-lite"/>
    </source>
</evidence>
<gene>
    <name evidence="2" type="ORF">ACFQEV_02080</name>
</gene>
<evidence type="ECO:0000313" key="3">
    <source>
        <dbReference type="Proteomes" id="UP001596408"/>
    </source>
</evidence>
<dbReference type="RefSeq" id="WP_379692285.1">
    <property type="nucleotide sequence ID" value="NZ_JBHSXH010000005.1"/>
</dbReference>
<dbReference type="AlphaFoldDB" id="A0ABD5TYB7"/>
<dbReference type="Proteomes" id="UP001596408">
    <property type="component" value="Unassembled WGS sequence"/>
</dbReference>
<name>A0ABD5TYB7_9EURY</name>
<feature type="region of interest" description="Disordered" evidence="1">
    <location>
        <begin position="28"/>
        <end position="49"/>
    </location>
</feature>
<keyword evidence="3" id="KW-1185">Reference proteome</keyword>
<evidence type="ECO:0000313" key="2">
    <source>
        <dbReference type="EMBL" id="MFC6823789.1"/>
    </source>
</evidence>
<accession>A0ABD5TYB7</accession>
<organism evidence="2 3">
    <name type="scientific">Halopelagius fulvigenes</name>
    <dbReference type="NCBI Taxonomy" id="1198324"/>
    <lineage>
        <taxon>Archaea</taxon>
        <taxon>Methanobacteriati</taxon>
        <taxon>Methanobacteriota</taxon>
        <taxon>Stenosarchaea group</taxon>
        <taxon>Halobacteria</taxon>
        <taxon>Halobacteriales</taxon>
        <taxon>Haloferacaceae</taxon>
    </lineage>
</organism>
<protein>
    <submittedName>
        <fullName evidence="2">Uncharacterized protein</fullName>
    </submittedName>
</protein>
<dbReference type="EMBL" id="JBHSXH010000005">
    <property type="protein sequence ID" value="MFC6823789.1"/>
    <property type="molecule type" value="Genomic_DNA"/>
</dbReference>
<reference evidence="2 3" key="1">
    <citation type="journal article" date="2019" name="Int. J. Syst. Evol. Microbiol.">
        <title>The Global Catalogue of Microorganisms (GCM) 10K type strain sequencing project: providing services to taxonomists for standard genome sequencing and annotation.</title>
        <authorList>
            <consortium name="The Broad Institute Genomics Platform"/>
            <consortium name="The Broad Institute Genome Sequencing Center for Infectious Disease"/>
            <person name="Wu L."/>
            <person name="Ma J."/>
        </authorList>
    </citation>
    <scope>NUCLEOTIDE SEQUENCE [LARGE SCALE GENOMIC DNA]</scope>
    <source>
        <strain evidence="2 3">YIM 94188</strain>
    </source>
</reference>
<sequence>MTVLSNGPNVEDADDLYCIASQSGSSYTVDARTGTRDCPDATHNLGETV</sequence>
<proteinExistence type="predicted"/>
<comment type="caution">
    <text evidence="2">The sequence shown here is derived from an EMBL/GenBank/DDBJ whole genome shotgun (WGS) entry which is preliminary data.</text>
</comment>